<dbReference type="RefSeq" id="WP_034246112.1">
    <property type="nucleotide sequence ID" value="NZ_BJYK01000004.1"/>
</dbReference>
<dbReference type="Gene3D" id="3.30.60.230">
    <property type="entry name" value="Lsr2, dimerization domain"/>
    <property type="match status" value="1"/>
</dbReference>
<comment type="caution">
    <text evidence="5">The sequence shown here is derived from an EMBL/GenBank/DDBJ whole genome shotgun (WGS) entry which is preliminary data.</text>
</comment>
<evidence type="ECO:0000259" key="4">
    <source>
        <dbReference type="Pfam" id="PF23359"/>
    </source>
</evidence>
<keyword evidence="6" id="KW-1185">Reference proteome</keyword>
<name>A0A511YXS6_9CELL</name>
<dbReference type="Pfam" id="PF11774">
    <property type="entry name" value="Lsr2"/>
    <property type="match status" value="1"/>
</dbReference>
<evidence type="ECO:0000313" key="6">
    <source>
        <dbReference type="Proteomes" id="UP000321484"/>
    </source>
</evidence>
<feature type="domain" description="Lsr2 dimerization" evidence="3">
    <location>
        <begin position="1"/>
        <end position="58"/>
    </location>
</feature>
<protein>
    <submittedName>
        <fullName evidence="5">Lsr2 family protein</fullName>
    </submittedName>
</protein>
<dbReference type="GO" id="GO:0016746">
    <property type="term" value="F:acyltransferase activity"/>
    <property type="evidence" value="ECO:0007669"/>
    <property type="project" value="InterPro"/>
</dbReference>
<dbReference type="InterPro" id="IPR055370">
    <property type="entry name" value="Lsr2_DNA-bd"/>
</dbReference>
<dbReference type="InterPro" id="IPR036625">
    <property type="entry name" value="E3-bd_dom_sf"/>
</dbReference>
<evidence type="ECO:0000259" key="3">
    <source>
        <dbReference type="Pfam" id="PF11774"/>
    </source>
</evidence>
<dbReference type="Gene3D" id="4.10.320.10">
    <property type="entry name" value="E3-binding domain"/>
    <property type="match status" value="1"/>
</dbReference>
<keyword evidence="1" id="KW-0238">DNA-binding</keyword>
<reference evidence="5 6" key="1">
    <citation type="submission" date="2019-07" db="EMBL/GenBank/DDBJ databases">
        <title>Whole genome shotgun sequence of Actinotalea fermentans NBRC 105374.</title>
        <authorList>
            <person name="Hosoyama A."/>
            <person name="Uohara A."/>
            <person name="Ohji S."/>
            <person name="Ichikawa N."/>
        </authorList>
    </citation>
    <scope>NUCLEOTIDE SEQUENCE [LARGE SCALE GENOMIC DNA]</scope>
    <source>
        <strain evidence="5 6">NBRC 105374</strain>
    </source>
</reference>
<evidence type="ECO:0000313" key="5">
    <source>
        <dbReference type="EMBL" id="GEN80003.1"/>
    </source>
</evidence>
<evidence type="ECO:0000256" key="1">
    <source>
        <dbReference type="ARBA" id="ARBA00023125"/>
    </source>
</evidence>
<dbReference type="GO" id="GO:0003677">
    <property type="term" value="F:DNA binding"/>
    <property type="evidence" value="ECO:0007669"/>
    <property type="project" value="UniProtKB-KW"/>
</dbReference>
<dbReference type="OrthoDB" id="4113332at2"/>
<accession>A0A511YXS6</accession>
<proteinExistence type="predicted"/>
<sequence>MAQKVQVVLVDDVDGGDADETVTFSLDGVAYEIDLNATNAAALRDAFAPWVGHGRRVGGRSRGGSARRGGTPRSAGGKNTEIREWARANGYTVSERGRIPAEVKAAFDAR</sequence>
<dbReference type="EMBL" id="BJYK01000004">
    <property type="protein sequence ID" value="GEN80003.1"/>
    <property type="molecule type" value="Genomic_DNA"/>
</dbReference>
<gene>
    <name evidence="5" type="ORF">AFE02nite_17370</name>
</gene>
<feature type="region of interest" description="Disordered" evidence="2">
    <location>
        <begin position="54"/>
        <end position="82"/>
    </location>
</feature>
<feature type="domain" description="Lsr2 DNA-binding" evidence="4">
    <location>
        <begin position="76"/>
        <end position="109"/>
    </location>
</feature>
<dbReference type="Proteomes" id="UP000321484">
    <property type="component" value="Unassembled WGS sequence"/>
</dbReference>
<dbReference type="Pfam" id="PF23359">
    <property type="entry name" value="Lsr2_DNA-bd"/>
    <property type="match status" value="1"/>
</dbReference>
<organism evidence="5 6">
    <name type="scientific">Actinotalea fermentans</name>
    <dbReference type="NCBI Taxonomy" id="43671"/>
    <lineage>
        <taxon>Bacteria</taxon>
        <taxon>Bacillati</taxon>
        <taxon>Actinomycetota</taxon>
        <taxon>Actinomycetes</taxon>
        <taxon>Micrococcales</taxon>
        <taxon>Cellulomonadaceae</taxon>
        <taxon>Actinotalea</taxon>
    </lineage>
</organism>
<evidence type="ECO:0000256" key="2">
    <source>
        <dbReference type="SAM" id="MobiDB-lite"/>
    </source>
</evidence>
<dbReference type="InterPro" id="IPR024412">
    <property type="entry name" value="Lsr2_dim_dom"/>
</dbReference>
<feature type="compositionally biased region" description="Low complexity" evidence="2">
    <location>
        <begin position="68"/>
        <end position="77"/>
    </location>
</feature>
<dbReference type="AlphaFoldDB" id="A0A511YXS6"/>
<dbReference type="InterPro" id="IPR042261">
    <property type="entry name" value="Lsr2-like_dimerization"/>
</dbReference>